<comment type="caution">
    <text evidence="1">The sequence shown here is derived from an EMBL/GenBank/DDBJ whole genome shotgun (WGS) entry which is preliminary data.</text>
</comment>
<dbReference type="SUPFAM" id="SSF53850">
    <property type="entry name" value="Periplasmic binding protein-like II"/>
    <property type="match status" value="1"/>
</dbReference>
<evidence type="ECO:0000313" key="2">
    <source>
        <dbReference type="Proteomes" id="UP000051063"/>
    </source>
</evidence>
<protein>
    <submittedName>
        <fullName evidence="1">Uncharacterized protein</fullName>
    </submittedName>
</protein>
<sequence>MLQGTSISDQMSILWNPSGMHPVWKLYRSRSGLFKFGFFIVFVRVIRSKLFVNFLLEPEICAEIAKSFPYINPNREVRKLINKATLDNIAIYPPAKEMNRVENLKDIGDAVTLYDRA</sequence>
<gene>
    <name evidence="1" type="ORF">AN963_08685</name>
</gene>
<accession>A0ABR5NE01</accession>
<dbReference type="EMBL" id="LJJB01000007">
    <property type="protein sequence ID" value="KQL49773.1"/>
    <property type="molecule type" value="Genomic_DNA"/>
</dbReference>
<dbReference type="Proteomes" id="UP000051063">
    <property type="component" value="Unassembled WGS sequence"/>
</dbReference>
<name>A0ABR5NE01_BRECH</name>
<reference evidence="1 2" key="1">
    <citation type="submission" date="2015-09" db="EMBL/GenBank/DDBJ databases">
        <title>Genome sequencing project for genomic taxonomy and phylogenomics of Bacillus-like bacteria.</title>
        <authorList>
            <person name="Liu B."/>
            <person name="Wang J."/>
            <person name="Zhu Y."/>
            <person name="Liu G."/>
            <person name="Chen Q."/>
            <person name="Chen Z."/>
            <person name="Lan J."/>
            <person name="Che J."/>
            <person name="Ge C."/>
            <person name="Shi H."/>
            <person name="Pan Z."/>
            <person name="Liu X."/>
        </authorList>
    </citation>
    <scope>NUCLEOTIDE SEQUENCE [LARGE SCALE GENOMIC DNA]</scope>
    <source>
        <strain evidence="1 2">DSM 8552</strain>
    </source>
</reference>
<dbReference type="Gene3D" id="3.40.190.10">
    <property type="entry name" value="Periplasmic binding protein-like II"/>
    <property type="match status" value="2"/>
</dbReference>
<organism evidence="1 2">
    <name type="scientific">Brevibacillus choshinensis</name>
    <dbReference type="NCBI Taxonomy" id="54911"/>
    <lineage>
        <taxon>Bacteria</taxon>
        <taxon>Bacillati</taxon>
        <taxon>Bacillota</taxon>
        <taxon>Bacilli</taxon>
        <taxon>Bacillales</taxon>
        <taxon>Paenibacillaceae</taxon>
        <taxon>Brevibacillus</taxon>
    </lineage>
</organism>
<proteinExistence type="predicted"/>
<keyword evidence="2" id="KW-1185">Reference proteome</keyword>
<evidence type="ECO:0000313" key="1">
    <source>
        <dbReference type="EMBL" id="KQL49773.1"/>
    </source>
</evidence>